<dbReference type="AlphaFoldDB" id="A0A8H3XA11"/>
<keyword evidence="3" id="KW-0328">Glycosyltransferase</keyword>
<dbReference type="OrthoDB" id="2326236at2759"/>
<dbReference type="EMBL" id="WTPW01001438">
    <property type="protein sequence ID" value="KAF0435874.1"/>
    <property type="molecule type" value="Genomic_DNA"/>
</dbReference>
<organism evidence="3 4">
    <name type="scientific">Gigaspora margarita</name>
    <dbReference type="NCBI Taxonomy" id="4874"/>
    <lineage>
        <taxon>Eukaryota</taxon>
        <taxon>Fungi</taxon>
        <taxon>Fungi incertae sedis</taxon>
        <taxon>Mucoromycota</taxon>
        <taxon>Glomeromycotina</taxon>
        <taxon>Glomeromycetes</taxon>
        <taxon>Diversisporales</taxon>
        <taxon>Gigasporaceae</taxon>
        <taxon>Gigaspora</taxon>
    </lineage>
</organism>
<sequence>MQRNYAKKKKPKIFITFLLLILIYSCSFNIFNWINNSPQEIITSNRTLGFDHIYVLHLDYRKDRREIMDKQISYFNLDVEYFEAVSKDDKILNKFTNANSKMTAGQRACYVSHYLIYQSIIEKGFNNALILEDDVDFETNITDIMADIYQNLPEPWDTLHIGHCYEMIGQPVGSSSFPNKLYQSVKPQCTHAYAVSNSGAHKLLKLIDPIKPIIPVDYKISLIIRSKKIISYSIHPQPIIQWKEGNPSDVELTSNYPFSLTNSTMNLLGLIDNNLSYNNSRKRIQRILDLTSHFQRHFRKQVLS</sequence>
<evidence type="ECO:0000313" key="3">
    <source>
        <dbReference type="EMBL" id="KAF0435874.1"/>
    </source>
</evidence>
<dbReference type="Proteomes" id="UP000439903">
    <property type="component" value="Unassembled WGS sequence"/>
</dbReference>
<keyword evidence="1" id="KW-1133">Transmembrane helix</keyword>
<dbReference type="InterPro" id="IPR002654">
    <property type="entry name" value="Glyco_trans_25"/>
</dbReference>
<gene>
    <name evidence="3" type="ORF">F8M41_004741</name>
</gene>
<keyword evidence="4" id="KW-1185">Reference proteome</keyword>
<feature type="transmembrane region" description="Helical" evidence="1">
    <location>
        <begin position="12"/>
        <end position="34"/>
    </location>
</feature>
<keyword evidence="3" id="KW-0808">Transferase</keyword>
<proteinExistence type="predicted"/>
<keyword evidence="1" id="KW-0472">Membrane</keyword>
<dbReference type="GO" id="GO:0016757">
    <property type="term" value="F:glycosyltransferase activity"/>
    <property type="evidence" value="ECO:0007669"/>
    <property type="project" value="UniProtKB-KW"/>
</dbReference>
<reference evidence="3 4" key="1">
    <citation type="journal article" date="2019" name="Environ. Microbiol.">
        <title>At the nexus of three kingdoms: the genome of the mycorrhizal fungus Gigaspora margarita provides insights into plant, endobacterial and fungal interactions.</title>
        <authorList>
            <person name="Venice F."/>
            <person name="Ghignone S."/>
            <person name="Salvioli di Fossalunga A."/>
            <person name="Amselem J."/>
            <person name="Novero M."/>
            <person name="Xianan X."/>
            <person name="Sedzielewska Toro K."/>
            <person name="Morin E."/>
            <person name="Lipzen A."/>
            <person name="Grigoriev I.V."/>
            <person name="Henrissat B."/>
            <person name="Martin F.M."/>
            <person name="Bonfante P."/>
        </authorList>
    </citation>
    <scope>NUCLEOTIDE SEQUENCE [LARGE SCALE GENOMIC DNA]</scope>
    <source>
        <strain evidence="3 4">BEG34</strain>
    </source>
</reference>
<dbReference type="PROSITE" id="PS51257">
    <property type="entry name" value="PROKAR_LIPOPROTEIN"/>
    <property type="match status" value="1"/>
</dbReference>
<name>A0A8H3XA11_GIGMA</name>
<evidence type="ECO:0000259" key="2">
    <source>
        <dbReference type="Pfam" id="PF01755"/>
    </source>
</evidence>
<accession>A0A8H3XA11</accession>
<comment type="caution">
    <text evidence="3">The sequence shown here is derived from an EMBL/GenBank/DDBJ whole genome shotgun (WGS) entry which is preliminary data.</text>
</comment>
<dbReference type="Pfam" id="PF01755">
    <property type="entry name" value="Glyco_transf_25"/>
    <property type="match status" value="1"/>
</dbReference>
<evidence type="ECO:0000313" key="4">
    <source>
        <dbReference type="Proteomes" id="UP000439903"/>
    </source>
</evidence>
<evidence type="ECO:0000256" key="1">
    <source>
        <dbReference type="SAM" id="Phobius"/>
    </source>
</evidence>
<keyword evidence="1" id="KW-0812">Transmembrane</keyword>
<dbReference type="CDD" id="cd06532">
    <property type="entry name" value="Glyco_transf_25"/>
    <property type="match status" value="1"/>
</dbReference>
<feature type="domain" description="Glycosyl transferase family 25" evidence="2">
    <location>
        <begin position="51"/>
        <end position="218"/>
    </location>
</feature>
<protein>
    <submittedName>
        <fullName evidence="3">Procollagen galactosyltransferase 2-like</fullName>
    </submittedName>
</protein>